<dbReference type="InterPro" id="IPR000343">
    <property type="entry name" value="4pyrrol_synth_GluRdtase"/>
</dbReference>
<evidence type="ECO:0000256" key="1">
    <source>
        <dbReference type="ARBA" id="ARBA00005059"/>
    </source>
</evidence>
<reference evidence="14" key="1">
    <citation type="journal article" date="2019" name="Int. J. Syst. Evol. Microbiol.">
        <title>The Global Catalogue of Microorganisms (GCM) 10K type strain sequencing project: providing services to taxonomists for standard genome sequencing and annotation.</title>
        <authorList>
            <consortium name="The Broad Institute Genomics Platform"/>
            <consortium name="The Broad Institute Genome Sequencing Center for Infectious Disease"/>
            <person name="Wu L."/>
            <person name="Ma J."/>
        </authorList>
    </citation>
    <scope>NUCLEOTIDE SEQUENCE [LARGE SCALE GENOMIC DNA]</scope>
    <source>
        <strain evidence="14">CGMCC 1.12151</strain>
    </source>
</reference>
<evidence type="ECO:0000256" key="3">
    <source>
        <dbReference type="ARBA" id="ARBA00012970"/>
    </source>
</evidence>
<feature type="binding site" evidence="8">
    <location>
        <position position="120"/>
    </location>
    <ligand>
        <name>substrate</name>
    </ligand>
</feature>
<feature type="domain" description="Glutamyl-tRNA reductase N-terminal" evidence="12">
    <location>
        <begin position="6"/>
        <end position="156"/>
    </location>
</feature>
<dbReference type="PANTHER" id="PTHR43120:SF1">
    <property type="entry name" value="GLUTAMYL-TRNA REDUCTASE 1, CHLOROPLASTIC"/>
    <property type="match status" value="1"/>
</dbReference>
<dbReference type="Pfam" id="PF00745">
    <property type="entry name" value="GlutR_dimer"/>
    <property type="match status" value="1"/>
</dbReference>
<dbReference type="Pfam" id="PF01488">
    <property type="entry name" value="Shikimate_DH"/>
    <property type="match status" value="1"/>
</dbReference>
<accession>A0ABV9MA33</accession>
<dbReference type="GO" id="GO:0008883">
    <property type="term" value="F:glutamyl-tRNA reductase activity"/>
    <property type="evidence" value="ECO:0007669"/>
    <property type="project" value="UniProtKB-EC"/>
</dbReference>
<feature type="binding site" evidence="8">
    <location>
        <begin position="114"/>
        <end position="116"/>
    </location>
    <ligand>
        <name>substrate</name>
    </ligand>
</feature>
<dbReference type="InterPro" id="IPR036291">
    <property type="entry name" value="NAD(P)-bd_dom_sf"/>
</dbReference>
<feature type="binding site" evidence="8">
    <location>
        <begin position="189"/>
        <end position="194"/>
    </location>
    <ligand>
        <name>NADP(+)</name>
        <dbReference type="ChEBI" id="CHEBI:58349"/>
    </ligand>
</feature>
<evidence type="ECO:0000259" key="12">
    <source>
        <dbReference type="Pfam" id="PF05201"/>
    </source>
</evidence>
<feature type="site" description="Important for activity" evidence="8">
    <location>
        <position position="99"/>
    </location>
</feature>
<evidence type="ECO:0000259" key="11">
    <source>
        <dbReference type="Pfam" id="PF01488"/>
    </source>
</evidence>
<comment type="function">
    <text evidence="8">Catalyzes the NADPH-dependent reduction of glutamyl-tRNA(Glu) to glutamate 1-semialdehyde (GSA).</text>
</comment>
<sequence length="457" mass="51088">MHTLVVGVNYRSAPVSIREKLSFIESELPQAMQALQQQKSILENVIVSTCNRTEIYAVVDQLHTGRFYVKQFLASYFNIPMEQFSQYLFLHEQDEAIDHLFRVTAGIDSMVLGETQILGQVKSSFLAGQEIGTTGTVFNQLFKQAVTLAKRAHNETAIGENAVSVSYAAVELGKKIFGTLKNKHVVILGAGKMGELAIKNLQGSGADRITVINRTFEKAEVLADKFGGNAKPLNQLQCALLEADILISSTGSTDFVIDLELMQFVEKLRKGKPLFMVDIAVPRDMDPRIGDLQNVFLYDIDDMQGIVEANLAERERAAKQIGVMIEQEAEQFNDWLGTLGVVPVISALREKALGIQAETMASIENKMPDLTDREKKILNKHTKSIINQLLKEPILQAKEMGTAKKSREQLELFMQIFGIEEEVEEQRDKQARAVRQKAEQARLEKQQETIEAPGYTV</sequence>
<feature type="binding site" evidence="8">
    <location>
        <begin position="49"/>
        <end position="52"/>
    </location>
    <ligand>
        <name>substrate</name>
    </ligand>
</feature>
<keyword evidence="14" id="KW-1185">Reference proteome</keyword>
<feature type="domain" description="Quinate/shikimate 5-dehydrogenase/glutamyl-tRNA reductase" evidence="11">
    <location>
        <begin position="171"/>
        <end position="306"/>
    </location>
</feature>
<dbReference type="Pfam" id="PF05201">
    <property type="entry name" value="GlutR_N"/>
    <property type="match status" value="1"/>
</dbReference>
<comment type="domain">
    <text evidence="8">Possesses an unusual extended V-shaped dimeric structure with each monomer consisting of three distinct domains arranged along a curved 'spinal' alpha-helix. The N-terminal catalytic domain specifically recognizes the glutamate moiety of the substrate. The second domain is the NADPH-binding domain, and the third C-terminal domain is responsible for dimerization.</text>
</comment>
<proteinExistence type="inferred from homology"/>
<dbReference type="HAMAP" id="MF_00087">
    <property type="entry name" value="Glu_tRNA_reductase"/>
    <property type="match status" value="1"/>
</dbReference>
<dbReference type="RefSeq" id="WP_377276666.1">
    <property type="nucleotide sequence ID" value="NZ_JBHSGL010000005.1"/>
</dbReference>
<dbReference type="InterPro" id="IPR018214">
    <property type="entry name" value="GluRdtase_CS"/>
</dbReference>
<dbReference type="Gene3D" id="3.40.50.720">
    <property type="entry name" value="NAD(P)-binding Rossmann-like Domain"/>
    <property type="match status" value="1"/>
</dbReference>
<dbReference type="EC" id="1.2.1.70" evidence="3 8"/>
<feature type="domain" description="Tetrapyrrole biosynthesis glutamyl-tRNA reductase dimerisation" evidence="10">
    <location>
        <begin position="323"/>
        <end position="419"/>
    </location>
</feature>
<evidence type="ECO:0000256" key="5">
    <source>
        <dbReference type="ARBA" id="ARBA00023002"/>
    </source>
</evidence>
<dbReference type="InterPro" id="IPR015896">
    <property type="entry name" value="4pyrrol_synth_GluRdtase_dimer"/>
</dbReference>
<dbReference type="EMBL" id="JBHSGL010000005">
    <property type="protein sequence ID" value="MFC4711849.1"/>
    <property type="molecule type" value="Genomic_DNA"/>
</dbReference>
<dbReference type="InterPro" id="IPR015895">
    <property type="entry name" value="4pyrrol_synth_GluRdtase_N"/>
</dbReference>
<evidence type="ECO:0000256" key="4">
    <source>
        <dbReference type="ARBA" id="ARBA00022857"/>
    </source>
</evidence>
<dbReference type="InterPro" id="IPR006151">
    <property type="entry name" value="Shikm_DH/Glu-tRNA_Rdtase"/>
</dbReference>
<keyword evidence="6 8" id="KW-0627">Porphyrin biosynthesis</keyword>
<comment type="catalytic activity">
    <reaction evidence="7 8 9">
        <text>(S)-4-amino-5-oxopentanoate + tRNA(Glu) + NADP(+) = L-glutamyl-tRNA(Glu) + NADPH + H(+)</text>
        <dbReference type="Rhea" id="RHEA:12344"/>
        <dbReference type="Rhea" id="RHEA-COMP:9663"/>
        <dbReference type="Rhea" id="RHEA-COMP:9680"/>
        <dbReference type="ChEBI" id="CHEBI:15378"/>
        <dbReference type="ChEBI" id="CHEBI:57501"/>
        <dbReference type="ChEBI" id="CHEBI:57783"/>
        <dbReference type="ChEBI" id="CHEBI:58349"/>
        <dbReference type="ChEBI" id="CHEBI:78442"/>
        <dbReference type="ChEBI" id="CHEBI:78520"/>
        <dbReference type="EC" id="1.2.1.70"/>
    </reaction>
</comment>
<feature type="binding site" evidence="8">
    <location>
        <position position="109"/>
    </location>
    <ligand>
        <name>substrate</name>
    </ligand>
</feature>
<comment type="caution">
    <text evidence="13">The sequence shown here is derived from an EMBL/GenBank/DDBJ whole genome shotgun (WGS) entry which is preliminary data.</text>
</comment>
<evidence type="ECO:0000313" key="14">
    <source>
        <dbReference type="Proteomes" id="UP001595932"/>
    </source>
</evidence>
<dbReference type="PANTHER" id="PTHR43120">
    <property type="entry name" value="GLUTAMYL-TRNA REDUCTASE 1, CHLOROPLASTIC"/>
    <property type="match status" value="1"/>
</dbReference>
<dbReference type="NCBIfam" id="TIGR01035">
    <property type="entry name" value="hemA"/>
    <property type="match status" value="1"/>
</dbReference>
<comment type="similarity">
    <text evidence="2 8 9">Belongs to the glutamyl-tRNA reductase family.</text>
</comment>
<evidence type="ECO:0000256" key="6">
    <source>
        <dbReference type="ARBA" id="ARBA00023244"/>
    </source>
</evidence>
<evidence type="ECO:0000256" key="2">
    <source>
        <dbReference type="ARBA" id="ARBA00005916"/>
    </source>
</evidence>
<dbReference type="Proteomes" id="UP001595932">
    <property type="component" value="Unassembled WGS sequence"/>
</dbReference>
<dbReference type="SUPFAM" id="SSF51735">
    <property type="entry name" value="NAD(P)-binding Rossmann-fold domains"/>
    <property type="match status" value="1"/>
</dbReference>
<dbReference type="InterPro" id="IPR036453">
    <property type="entry name" value="GluRdtase_dimer_dom_sf"/>
</dbReference>
<dbReference type="PIRSF" id="PIRSF000445">
    <property type="entry name" value="4pyrrol_synth_GluRdtase"/>
    <property type="match status" value="1"/>
</dbReference>
<comment type="pathway">
    <text evidence="1 8 9">Porphyrin-containing compound metabolism; protoporphyrin-IX biosynthesis; 5-aminolevulinate from L-glutamyl-tRNA(Glu): step 1/2.</text>
</comment>
<evidence type="ECO:0000256" key="7">
    <source>
        <dbReference type="ARBA" id="ARBA00047464"/>
    </source>
</evidence>
<evidence type="ECO:0000313" key="13">
    <source>
        <dbReference type="EMBL" id="MFC4711849.1"/>
    </source>
</evidence>
<evidence type="ECO:0000256" key="9">
    <source>
        <dbReference type="RuleBase" id="RU000584"/>
    </source>
</evidence>
<dbReference type="CDD" id="cd05213">
    <property type="entry name" value="NAD_bind_Glutamyl_tRNA_reduct"/>
    <property type="match status" value="1"/>
</dbReference>
<feature type="active site" description="Nucleophile" evidence="8">
    <location>
        <position position="50"/>
    </location>
</feature>
<dbReference type="SUPFAM" id="SSF69075">
    <property type="entry name" value="Glutamyl tRNA-reductase dimerization domain"/>
    <property type="match status" value="1"/>
</dbReference>
<keyword evidence="4 8" id="KW-0521">NADP</keyword>
<gene>
    <name evidence="8 13" type="primary">hemA</name>
    <name evidence="13" type="ORF">ACFO5U_03240</name>
</gene>
<evidence type="ECO:0000256" key="8">
    <source>
        <dbReference type="HAMAP-Rule" id="MF_00087"/>
    </source>
</evidence>
<evidence type="ECO:0000259" key="10">
    <source>
        <dbReference type="Pfam" id="PF00745"/>
    </source>
</evidence>
<dbReference type="SUPFAM" id="SSF69742">
    <property type="entry name" value="Glutamyl tRNA-reductase catalytic, N-terminal domain"/>
    <property type="match status" value="1"/>
</dbReference>
<comment type="subunit">
    <text evidence="8">Homodimer.</text>
</comment>
<dbReference type="PROSITE" id="PS00747">
    <property type="entry name" value="GLUTR"/>
    <property type="match status" value="1"/>
</dbReference>
<comment type="miscellaneous">
    <text evidence="8">During catalysis, the active site Cys acts as a nucleophile attacking the alpha-carbonyl group of tRNA-bound glutamate with the formation of a thioester intermediate between enzyme and glutamate, and the concomitant release of tRNA(Glu). The thioester intermediate is finally reduced by direct hydride transfer from NADPH, to form the product GSA.</text>
</comment>
<dbReference type="InterPro" id="IPR036343">
    <property type="entry name" value="GluRdtase_N_sf"/>
</dbReference>
<protein>
    <recommendedName>
        <fullName evidence="3 8">Glutamyl-tRNA reductase</fullName>
        <shortName evidence="8">GluTR</shortName>
        <ecNumber evidence="3 8">1.2.1.70</ecNumber>
    </recommendedName>
</protein>
<keyword evidence="5 8" id="KW-0560">Oxidoreductase</keyword>
<name>A0ABV9MA33_9BACL</name>
<organism evidence="13 14">
    <name type="scientific">Planococcus dechangensis</name>
    <dbReference type="NCBI Taxonomy" id="1176255"/>
    <lineage>
        <taxon>Bacteria</taxon>
        <taxon>Bacillati</taxon>
        <taxon>Bacillota</taxon>
        <taxon>Bacilli</taxon>
        <taxon>Bacillales</taxon>
        <taxon>Caryophanaceae</taxon>
        <taxon>Planococcus</taxon>
    </lineage>
</organism>
<dbReference type="Gene3D" id="3.30.460.30">
    <property type="entry name" value="Glutamyl-tRNA reductase, N-terminal domain"/>
    <property type="match status" value="1"/>
</dbReference>